<keyword evidence="2" id="KW-1185">Reference proteome</keyword>
<dbReference type="EMBL" id="CP117884">
    <property type="protein sequence ID" value="WDF83507.1"/>
    <property type="molecule type" value="Genomic_DNA"/>
</dbReference>
<sequence>MRLIDVTNSYAHLVSQQLANTNAQLVQVYSLGQTTVVFTESPHHQEVLFTNERRNIQDTEINFALKELTNKTIGDVEVLRSKHLAEVTLRSSAVSSN</sequence>
<dbReference type="InterPro" id="IPR014959">
    <property type="entry name" value="DUF1827"/>
</dbReference>
<dbReference type="Pfam" id="PF08860">
    <property type="entry name" value="DUF1827"/>
    <property type="match status" value="1"/>
</dbReference>
<reference evidence="1 2" key="1">
    <citation type="submission" date="2023-02" db="EMBL/GenBank/DDBJ databases">
        <title>Genome sequence of Lacticaseibacillus sp. KACC 23028.</title>
        <authorList>
            <person name="Kim S."/>
            <person name="Heo J."/>
            <person name="Kwon S.-W."/>
        </authorList>
    </citation>
    <scope>NUCLEOTIDE SEQUENCE [LARGE SCALE GENOMIC DNA]</scope>
    <source>
        <strain evidence="1 2">KACC 23028</strain>
    </source>
</reference>
<accession>A0ABY7WTL7</accession>
<gene>
    <name evidence="1" type="ORF">PQ472_04530</name>
</gene>
<name>A0ABY7WTL7_9LACO</name>
<organism evidence="1 2">
    <name type="scientific">Lacticaseibacillus pabuli</name>
    <dbReference type="NCBI Taxonomy" id="3025672"/>
    <lineage>
        <taxon>Bacteria</taxon>
        <taxon>Bacillati</taxon>
        <taxon>Bacillota</taxon>
        <taxon>Bacilli</taxon>
        <taxon>Lactobacillales</taxon>
        <taxon>Lactobacillaceae</taxon>
        <taxon>Lacticaseibacillus</taxon>
    </lineage>
</organism>
<dbReference type="RefSeq" id="WP_274261698.1">
    <property type="nucleotide sequence ID" value="NZ_CP117884.1"/>
</dbReference>
<proteinExistence type="predicted"/>
<dbReference type="Proteomes" id="UP001220377">
    <property type="component" value="Chromosome"/>
</dbReference>
<dbReference type="Gene3D" id="3.40.1720.10">
    <property type="entry name" value="Streptococcus thermophilus LMG 18311 protein like"/>
    <property type="match status" value="1"/>
</dbReference>
<dbReference type="InterPro" id="IPR038226">
    <property type="entry name" value="LMG18311-like_sf"/>
</dbReference>
<evidence type="ECO:0000313" key="1">
    <source>
        <dbReference type="EMBL" id="WDF83507.1"/>
    </source>
</evidence>
<evidence type="ECO:0000313" key="2">
    <source>
        <dbReference type="Proteomes" id="UP001220377"/>
    </source>
</evidence>
<protein>
    <submittedName>
        <fullName evidence="1">DUF1827 family protein</fullName>
    </submittedName>
</protein>